<evidence type="ECO:0008006" key="2">
    <source>
        <dbReference type="Google" id="ProtNLM"/>
    </source>
</evidence>
<protein>
    <recommendedName>
        <fullName evidence="2">DUF3576 domain-containing protein</fullName>
    </recommendedName>
</protein>
<dbReference type="InterPro" id="IPR021959">
    <property type="entry name" value="DUF3576"/>
</dbReference>
<comment type="caution">
    <text evidence="1">The sequence shown here is derived from an EMBL/GenBank/DDBJ whole genome shotgun (WGS) entry which is preliminary data.</text>
</comment>
<reference evidence="1" key="1">
    <citation type="journal article" date="2015" name="Nature">
        <title>Complex archaea that bridge the gap between prokaryotes and eukaryotes.</title>
        <authorList>
            <person name="Spang A."/>
            <person name="Saw J.H."/>
            <person name="Jorgensen S.L."/>
            <person name="Zaremba-Niedzwiedzka K."/>
            <person name="Martijn J."/>
            <person name="Lind A.E."/>
            <person name="van Eijk R."/>
            <person name="Schleper C."/>
            <person name="Guy L."/>
            <person name="Ettema T.J."/>
        </authorList>
    </citation>
    <scope>NUCLEOTIDE SEQUENCE</scope>
</reference>
<accession>A0A0F9N185</accession>
<dbReference type="EMBL" id="LAZR01003940">
    <property type="protein sequence ID" value="KKN13260.1"/>
    <property type="molecule type" value="Genomic_DNA"/>
</dbReference>
<proteinExistence type="predicted"/>
<dbReference type="Pfam" id="PF12100">
    <property type="entry name" value="DUF3576"/>
    <property type="match status" value="1"/>
</dbReference>
<evidence type="ECO:0000313" key="1">
    <source>
        <dbReference type="EMBL" id="KKN13260.1"/>
    </source>
</evidence>
<organism evidence="1">
    <name type="scientific">marine sediment metagenome</name>
    <dbReference type="NCBI Taxonomy" id="412755"/>
    <lineage>
        <taxon>unclassified sequences</taxon>
        <taxon>metagenomes</taxon>
        <taxon>ecological metagenomes</taxon>
    </lineage>
</organism>
<dbReference type="PROSITE" id="PS51257">
    <property type="entry name" value="PROKAR_LIPOPROTEIN"/>
    <property type="match status" value="1"/>
</dbReference>
<dbReference type="AlphaFoldDB" id="A0A0F9N185"/>
<name>A0A0F9N185_9ZZZZ</name>
<gene>
    <name evidence="1" type="ORF">LCGC14_1008130</name>
</gene>
<sequence>MKTHLRYYDPLKISLMLSFVIFSGCSLLDTSSRHQAQDERSIGSHPPKYTKTFDVDFEAMWSAVLASLDGMPLDKIDKEKGIIKTGWVEGWSQKKARSIVTDRLLDDYWKERYRLIVKISGNILNSSITVRAQVQEKARGGSAAYRWERKKSSGEREEGILTRIEEILTEG</sequence>